<gene>
    <name evidence="1" type="ORF">AAF712_015946</name>
</gene>
<organism evidence="1 2">
    <name type="scientific">Marasmius tenuissimus</name>
    <dbReference type="NCBI Taxonomy" id="585030"/>
    <lineage>
        <taxon>Eukaryota</taxon>
        <taxon>Fungi</taxon>
        <taxon>Dikarya</taxon>
        <taxon>Basidiomycota</taxon>
        <taxon>Agaricomycotina</taxon>
        <taxon>Agaricomycetes</taxon>
        <taxon>Agaricomycetidae</taxon>
        <taxon>Agaricales</taxon>
        <taxon>Marasmiineae</taxon>
        <taxon>Marasmiaceae</taxon>
        <taxon>Marasmius</taxon>
    </lineage>
</organism>
<comment type="caution">
    <text evidence="1">The sequence shown here is derived from an EMBL/GenBank/DDBJ whole genome shotgun (WGS) entry which is preliminary data.</text>
</comment>
<sequence>MDILYAPPINECRVRLQKAFHFSQDDPLFHPQPFNRPIAHLAIMQTPSPDPDHHLSATWVRPTSENFEQRAALDVCEGLGRLSRGLYWRFHAMTSKILERSSSKKEDVYISVQSMQLRSLLERLESQWATESVTFLRFTSTQRQCLELLARLDWIENYQERFMARGVKGKAAPADQEIMGAFLDDLDVVDRLFYAGIPVWYTRLIAQSLDVRVDKAAPFIATDYQQKMELHGGYEVDLAEAQPMGRVIYVGLANKPKRYQAMANFVHLLLQYPSIFDTRTGKAPASSKHGVNTFLDPASPLMPSSVSAWKSALEALSTHDNSLWAPDGAGGGYPLPPPWLFINPQCDDMKATLICNWLKLREVLLYRLSVDSRRLSNKQWRALLMIAGPGTGPSDPRRVLRSKEMGEVLQDFIAKSGLSLKPDNLDTMRSSWNGQELEEGKLPSPQIVREIMHKLFKLNFRQELVILDTQLDV</sequence>
<name>A0ABR2Z830_9AGAR</name>
<evidence type="ECO:0000313" key="2">
    <source>
        <dbReference type="Proteomes" id="UP001437256"/>
    </source>
</evidence>
<dbReference type="EMBL" id="JBBXMP010000548">
    <property type="protein sequence ID" value="KAL0057410.1"/>
    <property type="molecule type" value="Genomic_DNA"/>
</dbReference>
<proteinExistence type="predicted"/>
<evidence type="ECO:0000313" key="1">
    <source>
        <dbReference type="EMBL" id="KAL0057410.1"/>
    </source>
</evidence>
<dbReference type="Proteomes" id="UP001437256">
    <property type="component" value="Unassembled WGS sequence"/>
</dbReference>
<accession>A0ABR2Z830</accession>
<keyword evidence="2" id="KW-1185">Reference proteome</keyword>
<reference evidence="1 2" key="1">
    <citation type="submission" date="2024-05" db="EMBL/GenBank/DDBJ databases">
        <title>A draft genome resource for the thread blight pathogen Marasmius tenuissimus strain MS-2.</title>
        <authorList>
            <person name="Yulfo-Soto G.E."/>
            <person name="Baruah I.K."/>
            <person name="Amoako-Attah I."/>
            <person name="Bukari Y."/>
            <person name="Meinhardt L.W."/>
            <person name="Bailey B.A."/>
            <person name="Cohen S.P."/>
        </authorList>
    </citation>
    <scope>NUCLEOTIDE SEQUENCE [LARGE SCALE GENOMIC DNA]</scope>
    <source>
        <strain evidence="1 2">MS-2</strain>
    </source>
</reference>
<protein>
    <submittedName>
        <fullName evidence="1">Uncharacterized protein</fullName>
    </submittedName>
</protein>
<feature type="non-terminal residue" evidence="1">
    <location>
        <position position="473"/>
    </location>
</feature>